<evidence type="ECO:0000256" key="1">
    <source>
        <dbReference type="SAM" id="SignalP"/>
    </source>
</evidence>
<keyword evidence="2" id="KW-0496">Mitochondrion</keyword>
<gene>
    <name evidence="2" type="primary">orf100b</name>
    <name evidence="2" type="ORF">Salmi_Mp083</name>
</gene>
<proteinExistence type="predicted"/>
<keyword evidence="1" id="KW-0732">Signal</keyword>
<dbReference type="KEGG" id="smil:18126354"/>
<evidence type="ECO:0000313" key="2">
    <source>
        <dbReference type="EMBL" id="AGU16611.1"/>
    </source>
</evidence>
<dbReference type="EMBL" id="KF177345">
    <property type="protein sequence ID" value="AGU16611.1"/>
    <property type="molecule type" value="Genomic_DNA"/>
</dbReference>
<feature type="signal peptide" evidence="1">
    <location>
        <begin position="1"/>
        <end position="17"/>
    </location>
</feature>
<dbReference type="GeneID" id="18126354"/>
<evidence type="ECO:0008006" key="3">
    <source>
        <dbReference type="Google" id="ProtNLM"/>
    </source>
</evidence>
<name>V9P4Z8_SALMI</name>
<protein>
    <recommendedName>
        <fullName evidence="3">Secreted protein</fullName>
    </recommendedName>
</protein>
<feature type="chain" id="PRO_5004780115" description="Secreted protein" evidence="1">
    <location>
        <begin position="18"/>
        <end position="100"/>
    </location>
</feature>
<geneLocation type="mitochondrion" evidence="2"/>
<reference evidence="2" key="1">
    <citation type="submission" date="2013-05" db="EMBL/GenBank/DDBJ databases">
        <title>The Mitochondrial Genome of the medicinal plant Salvia miltiorrhiza.</title>
        <authorList>
            <person name="Qian J."/>
        </authorList>
    </citation>
    <scope>NUCLEOTIDE SEQUENCE</scope>
</reference>
<sequence>MLRLLLLLLSLLKLLLFSSFLDINTRARGRRKGLLFLHFLKRWILCQWNSFPCCKIGYATLAFKALFRLLLSCCFLQSDVLSILVRFFRVANFLTKPGFF</sequence>
<accession>V9P4Z8</accession>
<dbReference type="AlphaFoldDB" id="V9P4Z8"/>
<organism evidence="2">
    <name type="scientific">Salvia miltiorrhiza</name>
    <name type="common">Chinese sage</name>
    <dbReference type="NCBI Taxonomy" id="226208"/>
    <lineage>
        <taxon>Eukaryota</taxon>
        <taxon>Viridiplantae</taxon>
        <taxon>Streptophyta</taxon>
        <taxon>Embryophyta</taxon>
        <taxon>Tracheophyta</taxon>
        <taxon>Spermatophyta</taxon>
        <taxon>Magnoliopsida</taxon>
        <taxon>eudicotyledons</taxon>
        <taxon>Gunneridae</taxon>
        <taxon>Pentapetalae</taxon>
        <taxon>asterids</taxon>
        <taxon>lamiids</taxon>
        <taxon>Lamiales</taxon>
        <taxon>Lamiaceae</taxon>
        <taxon>Nepetoideae</taxon>
        <taxon>Mentheae</taxon>
        <taxon>Salviinae</taxon>
        <taxon>Salvia</taxon>
        <taxon>Salvia incertae sedis</taxon>
    </lineage>
</organism>
<dbReference type="RefSeq" id="YP_008992347.1">
    <property type="nucleotide sequence ID" value="NC_023209.1"/>
</dbReference>